<sequence>MSSIVFGLSNQQVLSNLKILEQITHVKQGFFIQSENQFSSPLQYSLENQTIDRQSIYKLVGINYFISINVLIDQVYQRIDIQYPLISQIFSFVISIFNLLMLIGFIAKKASLNAIKKDFFMLFLQNHYLDIYLQISKDVKLVKQNYQSPQTELSKQKQLQNDTEEECDNLQIQDEIDSYSFKFNTRIPSISVKMKQMLDSRVSMIKQKDLEQ</sequence>
<evidence type="ECO:0000256" key="1">
    <source>
        <dbReference type="SAM" id="Phobius"/>
    </source>
</evidence>
<protein>
    <submittedName>
        <fullName evidence="2">Transmembrane protein, putative</fullName>
    </submittedName>
</protein>
<accession>A4VDN3</accession>
<evidence type="ECO:0000313" key="3">
    <source>
        <dbReference type="Proteomes" id="UP000009168"/>
    </source>
</evidence>
<dbReference type="KEGG" id="tet:TTHERM_00437618"/>
<proteinExistence type="predicted"/>
<keyword evidence="3" id="KW-1185">Reference proteome</keyword>
<dbReference type="AlphaFoldDB" id="A4VDN3"/>
<name>A4VDN3_TETTS</name>
<evidence type="ECO:0000313" key="2">
    <source>
        <dbReference type="EMBL" id="EDK31640.2"/>
    </source>
</evidence>
<keyword evidence="1" id="KW-1133">Transmembrane helix</keyword>
<feature type="transmembrane region" description="Helical" evidence="1">
    <location>
        <begin position="85"/>
        <end position="107"/>
    </location>
</feature>
<keyword evidence="1" id="KW-0472">Membrane</keyword>
<dbReference type="InParanoid" id="A4VDN3"/>
<dbReference type="EMBL" id="GG662663">
    <property type="protein sequence ID" value="EDK31640.2"/>
    <property type="molecule type" value="Genomic_DNA"/>
</dbReference>
<organism evidence="2 3">
    <name type="scientific">Tetrahymena thermophila (strain SB210)</name>
    <dbReference type="NCBI Taxonomy" id="312017"/>
    <lineage>
        <taxon>Eukaryota</taxon>
        <taxon>Sar</taxon>
        <taxon>Alveolata</taxon>
        <taxon>Ciliophora</taxon>
        <taxon>Intramacronucleata</taxon>
        <taxon>Oligohymenophorea</taxon>
        <taxon>Hymenostomatida</taxon>
        <taxon>Tetrahymenina</taxon>
        <taxon>Tetrahymenidae</taxon>
        <taxon>Tetrahymena</taxon>
    </lineage>
</organism>
<dbReference type="RefSeq" id="XP_001470842.2">
    <property type="nucleotide sequence ID" value="XM_001470792.2"/>
</dbReference>
<reference evidence="3" key="1">
    <citation type="journal article" date="2006" name="PLoS Biol.">
        <title>Macronuclear genome sequence of the ciliate Tetrahymena thermophila, a model eukaryote.</title>
        <authorList>
            <person name="Eisen J.A."/>
            <person name="Coyne R.S."/>
            <person name="Wu M."/>
            <person name="Wu D."/>
            <person name="Thiagarajan M."/>
            <person name="Wortman J.R."/>
            <person name="Badger J.H."/>
            <person name="Ren Q."/>
            <person name="Amedeo P."/>
            <person name="Jones K.M."/>
            <person name="Tallon L.J."/>
            <person name="Delcher A.L."/>
            <person name="Salzberg S.L."/>
            <person name="Silva J.C."/>
            <person name="Haas B.J."/>
            <person name="Majoros W.H."/>
            <person name="Farzad M."/>
            <person name="Carlton J.M."/>
            <person name="Smith R.K. Jr."/>
            <person name="Garg J."/>
            <person name="Pearlman R.E."/>
            <person name="Karrer K.M."/>
            <person name="Sun L."/>
            <person name="Manning G."/>
            <person name="Elde N.C."/>
            <person name="Turkewitz A.P."/>
            <person name="Asai D.J."/>
            <person name="Wilkes D.E."/>
            <person name="Wang Y."/>
            <person name="Cai H."/>
            <person name="Collins K."/>
            <person name="Stewart B.A."/>
            <person name="Lee S.R."/>
            <person name="Wilamowska K."/>
            <person name="Weinberg Z."/>
            <person name="Ruzzo W.L."/>
            <person name="Wloga D."/>
            <person name="Gaertig J."/>
            <person name="Frankel J."/>
            <person name="Tsao C.-C."/>
            <person name="Gorovsky M.A."/>
            <person name="Keeling P.J."/>
            <person name="Waller R.F."/>
            <person name="Patron N.J."/>
            <person name="Cherry J.M."/>
            <person name="Stover N.A."/>
            <person name="Krieger C.J."/>
            <person name="del Toro C."/>
            <person name="Ryder H.F."/>
            <person name="Williamson S.C."/>
            <person name="Barbeau R.A."/>
            <person name="Hamilton E.P."/>
            <person name="Orias E."/>
        </authorList>
    </citation>
    <scope>NUCLEOTIDE SEQUENCE [LARGE SCALE GENOMIC DNA]</scope>
    <source>
        <strain evidence="3">SB210</strain>
    </source>
</reference>
<keyword evidence="1 2" id="KW-0812">Transmembrane</keyword>
<dbReference type="Proteomes" id="UP000009168">
    <property type="component" value="Unassembled WGS sequence"/>
</dbReference>
<dbReference type="HOGENOM" id="CLU_013044_1_0_1"/>
<dbReference type="GeneID" id="7843317"/>
<gene>
    <name evidence="2" type="ORF">TTHERM_00437618</name>
</gene>